<evidence type="ECO:0000256" key="6">
    <source>
        <dbReference type="ARBA" id="ARBA00022777"/>
    </source>
</evidence>
<dbReference type="GO" id="GO:0005737">
    <property type="term" value="C:cytoplasm"/>
    <property type="evidence" value="ECO:0007669"/>
    <property type="project" value="TreeGrafter"/>
</dbReference>
<evidence type="ECO:0000256" key="4">
    <source>
        <dbReference type="ARBA" id="ARBA00022679"/>
    </source>
</evidence>
<evidence type="ECO:0000256" key="11">
    <source>
        <dbReference type="PROSITE-ProRule" id="PRU10141"/>
    </source>
</evidence>
<dbReference type="InterPro" id="IPR008271">
    <property type="entry name" value="Ser/Thr_kinase_AS"/>
</dbReference>
<dbReference type="GO" id="GO:0005524">
    <property type="term" value="F:ATP binding"/>
    <property type="evidence" value="ECO:0007669"/>
    <property type="project" value="UniProtKB-UniRule"/>
</dbReference>
<evidence type="ECO:0000259" key="13">
    <source>
        <dbReference type="PROSITE" id="PS50011"/>
    </source>
</evidence>
<dbReference type="FunFam" id="3.30.200.20:FF:000124">
    <property type="entry name" value="Cyclin-dependent kinase 4"/>
    <property type="match status" value="1"/>
</dbReference>
<dbReference type="InterPro" id="IPR000719">
    <property type="entry name" value="Prot_kinase_dom"/>
</dbReference>
<dbReference type="SUPFAM" id="SSF56112">
    <property type="entry name" value="Protein kinase-like (PK-like)"/>
    <property type="match status" value="1"/>
</dbReference>
<comment type="caution">
    <text evidence="14">The sequence shown here is derived from an EMBL/GenBank/DDBJ whole genome shotgun (WGS) entry which is preliminary data.</text>
</comment>
<dbReference type="GO" id="GO:0005634">
    <property type="term" value="C:nucleus"/>
    <property type="evidence" value="ECO:0007669"/>
    <property type="project" value="TreeGrafter"/>
</dbReference>
<evidence type="ECO:0000256" key="8">
    <source>
        <dbReference type="ARBA" id="ARBA00041295"/>
    </source>
</evidence>
<dbReference type="SMART" id="SM00220">
    <property type="entry name" value="S_TKc"/>
    <property type="match status" value="1"/>
</dbReference>
<dbReference type="EC" id="2.7.11.22" evidence="2"/>
<keyword evidence="5 11" id="KW-0547">Nucleotide-binding</keyword>
<evidence type="ECO:0000313" key="14">
    <source>
        <dbReference type="EMBL" id="OAF71524.1"/>
    </source>
</evidence>
<keyword evidence="7 11" id="KW-0067">ATP-binding</keyword>
<sequence>MNNFENITKIGEGTYGTVYKCLWIKCNKIVAVKMVNLLDDEGIPSSAFREICILHELNHENVVRLYNVITNVEQLLMVFEYCTLDLKNYFDQLESPISKDLVKQFMYQLMCGLNYCHKMNVIHRDLKPQNILLDKNYNIKLADFGLARVFGLPAKAYSSEVVTLWYRPPDILYGGKMYSTAIDIWSAGCIFAEMSNSGIAILPGKDVNDQLKRIFKLFGTPTQKTWSDMIYLNEYKSFPSYKTNVRWNQIVPELCSNGIDLLLKLMVCNPKNRISAQKSLNHKYFESYKNQL</sequence>
<dbReference type="InterPro" id="IPR050108">
    <property type="entry name" value="CDK"/>
</dbReference>
<dbReference type="PANTHER" id="PTHR24056">
    <property type="entry name" value="CELL DIVISION PROTEIN KINASE"/>
    <property type="match status" value="1"/>
</dbReference>
<dbReference type="PANTHER" id="PTHR24056:SF46">
    <property type="entry name" value="CYCLIN-DEPENDENT KINASE 5"/>
    <property type="match status" value="1"/>
</dbReference>
<dbReference type="EMBL" id="LWCA01000044">
    <property type="protein sequence ID" value="OAF71524.1"/>
    <property type="molecule type" value="Genomic_DNA"/>
</dbReference>
<evidence type="ECO:0000313" key="15">
    <source>
        <dbReference type="Proteomes" id="UP000078046"/>
    </source>
</evidence>
<evidence type="ECO:0000256" key="9">
    <source>
        <dbReference type="ARBA" id="ARBA00047811"/>
    </source>
</evidence>
<dbReference type="Proteomes" id="UP000078046">
    <property type="component" value="Unassembled WGS sequence"/>
</dbReference>
<dbReference type="CDD" id="cd07829">
    <property type="entry name" value="STKc_CDK_like"/>
    <property type="match status" value="1"/>
</dbReference>
<evidence type="ECO:0000256" key="12">
    <source>
        <dbReference type="RuleBase" id="RU000304"/>
    </source>
</evidence>
<keyword evidence="6 14" id="KW-0418">Kinase</keyword>
<dbReference type="PROSITE" id="PS00108">
    <property type="entry name" value="PROTEIN_KINASE_ST"/>
    <property type="match status" value="1"/>
</dbReference>
<feature type="binding site" evidence="11">
    <location>
        <position position="33"/>
    </location>
    <ligand>
        <name>ATP</name>
        <dbReference type="ChEBI" id="CHEBI:30616"/>
    </ligand>
</feature>
<dbReference type="PROSITE" id="PS50011">
    <property type="entry name" value="PROTEIN_KINASE_DOM"/>
    <property type="match status" value="1"/>
</dbReference>
<comment type="catalytic activity">
    <reaction evidence="9">
        <text>L-threonyl-[protein] + ATP = O-phospho-L-threonyl-[protein] + ADP + H(+)</text>
        <dbReference type="Rhea" id="RHEA:46608"/>
        <dbReference type="Rhea" id="RHEA-COMP:11060"/>
        <dbReference type="Rhea" id="RHEA-COMP:11605"/>
        <dbReference type="ChEBI" id="CHEBI:15378"/>
        <dbReference type="ChEBI" id="CHEBI:30013"/>
        <dbReference type="ChEBI" id="CHEBI:30616"/>
        <dbReference type="ChEBI" id="CHEBI:61977"/>
        <dbReference type="ChEBI" id="CHEBI:456216"/>
        <dbReference type="EC" id="2.7.11.22"/>
    </reaction>
</comment>
<dbReference type="Gene3D" id="3.30.200.20">
    <property type="entry name" value="Phosphorylase Kinase, domain 1"/>
    <property type="match status" value="1"/>
</dbReference>
<protein>
    <recommendedName>
        <fullName evidence="2">cyclin-dependent kinase</fullName>
        <ecNumber evidence="2">2.7.11.22</ecNumber>
    </recommendedName>
    <alternativeName>
        <fullName evidence="8">Cell division protein kinase 5</fullName>
    </alternativeName>
</protein>
<dbReference type="PROSITE" id="PS00107">
    <property type="entry name" value="PROTEIN_KINASE_ATP"/>
    <property type="match status" value="1"/>
</dbReference>
<proteinExistence type="inferred from homology"/>
<keyword evidence="14" id="KW-0131">Cell cycle</keyword>
<dbReference type="FunFam" id="1.10.510.10:FF:000611">
    <property type="entry name" value="CMGC family protein kinase"/>
    <property type="match status" value="1"/>
</dbReference>
<evidence type="ECO:0000256" key="3">
    <source>
        <dbReference type="ARBA" id="ARBA00022527"/>
    </source>
</evidence>
<reference evidence="14 15" key="1">
    <citation type="submission" date="2016-04" db="EMBL/GenBank/DDBJ databases">
        <title>The genome of Intoshia linei affirms orthonectids as highly simplified spiralians.</title>
        <authorList>
            <person name="Mikhailov K.V."/>
            <person name="Slusarev G.S."/>
            <person name="Nikitin M.A."/>
            <person name="Logacheva M.D."/>
            <person name="Penin A."/>
            <person name="Aleoshin V."/>
            <person name="Panchin Y.V."/>
        </authorList>
    </citation>
    <scope>NUCLEOTIDE SEQUENCE [LARGE SCALE GENOMIC DNA]</scope>
    <source>
        <strain evidence="14">Intl2013</strain>
        <tissue evidence="14">Whole animal</tissue>
    </source>
</reference>
<keyword evidence="15" id="KW-1185">Reference proteome</keyword>
<name>A0A177BDB6_9BILA</name>
<evidence type="ECO:0000256" key="7">
    <source>
        <dbReference type="ARBA" id="ARBA00022840"/>
    </source>
</evidence>
<organism evidence="14 15">
    <name type="scientific">Intoshia linei</name>
    <dbReference type="NCBI Taxonomy" id="1819745"/>
    <lineage>
        <taxon>Eukaryota</taxon>
        <taxon>Metazoa</taxon>
        <taxon>Spiralia</taxon>
        <taxon>Lophotrochozoa</taxon>
        <taxon>Mesozoa</taxon>
        <taxon>Orthonectida</taxon>
        <taxon>Rhopaluridae</taxon>
        <taxon>Intoshia</taxon>
    </lineage>
</organism>
<dbReference type="Gene3D" id="1.10.510.10">
    <property type="entry name" value="Transferase(Phosphotransferase) domain 1"/>
    <property type="match status" value="1"/>
</dbReference>
<evidence type="ECO:0000256" key="5">
    <source>
        <dbReference type="ARBA" id="ARBA00022741"/>
    </source>
</evidence>
<dbReference type="InterPro" id="IPR017441">
    <property type="entry name" value="Protein_kinase_ATP_BS"/>
</dbReference>
<gene>
    <name evidence="14" type="ORF">A3Q56_00729</name>
</gene>
<evidence type="ECO:0000256" key="1">
    <source>
        <dbReference type="ARBA" id="ARBA00006485"/>
    </source>
</evidence>
<dbReference type="Pfam" id="PF00069">
    <property type="entry name" value="Pkinase"/>
    <property type="match status" value="1"/>
</dbReference>
<keyword evidence="14" id="KW-0132">Cell division</keyword>
<evidence type="ECO:0000256" key="2">
    <source>
        <dbReference type="ARBA" id="ARBA00012425"/>
    </source>
</evidence>
<dbReference type="InterPro" id="IPR011009">
    <property type="entry name" value="Kinase-like_dom_sf"/>
</dbReference>
<evidence type="ECO:0000256" key="10">
    <source>
        <dbReference type="ARBA" id="ARBA00048367"/>
    </source>
</evidence>
<dbReference type="AlphaFoldDB" id="A0A177BDB6"/>
<keyword evidence="4" id="KW-0808">Transferase</keyword>
<comment type="similarity">
    <text evidence="1">Belongs to the protein kinase superfamily. CMGC Ser/Thr protein kinase family. CDC2/CDKX subfamily.</text>
</comment>
<dbReference type="GO" id="GO:0004693">
    <property type="term" value="F:cyclin-dependent protein serine/threonine kinase activity"/>
    <property type="evidence" value="ECO:0007669"/>
    <property type="project" value="UniProtKB-EC"/>
</dbReference>
<keyword evidence="3 12" id="KW-0723">Serine/threonine-protein kinase</keyword>
<dbReference type="OrthoDB" id="1732493at2759"/>
<accession>A0A177BDB6</accession>
<comment type="catalytic activity">
    <reaction evidence="10">
        <text>L-seryl-[protein] + ATP = O-phospho-L-seryl-[protein] + ADP + H(+)</text>
        <dbReference type="Rhea" id="RHEA:17989"/>
        <dbReference type="Rhea" id="RHEA-COMP:9863"/>
        <dbReference type="Rhea" id="RHEA-COMP:11604"/>
        <dbReference type="ChEBI" id="CHEBI:15378"/>
        <dbReference type="ChEBI" id="CHEBI:29999"/>
        <dbReference type="ChEBI" id="CHEBI:30616"/>
        <dbReference type="ChEBI" id="CHEBI:83421"/>
        <dbReference type="ChEBI" id="CHEBI:456216"/>
        <dbReference type="EC" id="2.7.11.22"/>
    </reaction>
</comment>
<dbReference type="GO" id="GO:0051301">
    <property type="term" value="P:cell division"/>
    <property type="evidence" value="ECO:0007669"/>
    <property type="project" value="UniProtKB-KW"/>
</dbReference>
<feature type="domain" description="Protein kinase" evidence="13">
    <location>
        <begin position="4"/>
        <end position="285"/>
    </location>
</feature>